<dbReference type="Proteomes" id="UP000355283">
    <property type="component" value="Unassembled WGS sequence"/>
</dbReference>
<protein>
    <recommendedName>
        <fullName evidence="2">Cation-transporting P-type ATPase N-terminal domain-containing protein</fullName>
    </recommendedName>
</protein>
<dbReference type="AlphaFoldDB" id="A0A4D9CUC2"/>
<reference evidence="3 4" key="1">
    <citation type="submission" date="2019-01" db="EMBL/GenBank/DDBJ databases">
        <title>Nuclear Genome Assembly of the Microalgal Biofuel strain Nannochloropsis salina CCMP1776.</title>
        <authorList>
            <person name="Hovde B."/>
        </authorList>
    </citation>
    <scope>NUCLEOTIDE SEQUENCE [LARGE SCALE GENOMIC DNA]</scope>
    <source>
        <strain evidence="3 4">CCMP1776</strain>
    </source>
</reference>
<dbReference type="EMBL" id="SDOX01000091">
    <property type="protein sequence ID" value="TFJ82881.1"/>
    <property type="molecule type" value="Genomic_DNA"/>
</dbReference>
<feature type="transmembrane region" description="Helical" evidence="1">
    <location>
        <begin position="190"/>
        <end position="208"/>
    </location>
</feature>
<keyword evidence="4" id="KW-1185">Reference proteome</keyword>
<dbReference type="Pfam" id="PF00690">
    <property type="entry name" value="Cation_ATPase_N"/>
    <property type="match status" value="1"/>
</dbReference>
<proteinExistence type="predicted"/>
<evidence type="ECO:0000259" key="2">
    <source>
        <dbReference type="SMART" id="SM00831"/>
    </source>
</evidence>
<accession>A0A4D9CUC2</accession>
<feature type="transmembrane region" description="Helical" evidence="1">
    <location>
        <begin position="92"/>
        <end position="117"/>
    </location>
</feature>
<gene>
    <name evidence="3" type="ORF">NSK_005797</name>
</gene>
<dbReference type="OrthoDB" id="116380at2759"/>
<comment type="caution">
    <text evidence="3">The sequence shown here is derived from an EMBL/GenBank/DDBJ whole genome shotgun (WGS) entry which is preliminary data.</text>
</comment>
<dbReference type="SUPFAM" id="SSF81665">
    <property type="entry name" value="Calcium ATPase, transmembrane domain M"/>
    <property type="match status" value="2"/>
</dbReference>
<dbReference type="InterPro" id="IPR023298">
    <property type="entry name" value="ATPase_P-typ_TM_dom_sf"/>
</dbReference>
<keyword evidence="1" id="KW-1133">Transmembrane helix</keyword>
<sequence length="293" mass="32192">MGSGTNSQGSVAKFDIEKGVNDDGAGKEDLAVAVHSGPVEDFMEMPYNAANAEVLAHYQANPATGLSHAEVETRRHHFGRNALKGRRSVHPLVLLLQHLLNVMSLILFVAVALALAVQDLLNFTIAVYVNNPDGLEVTTNCNHDIAGCEHAFKGRAVTFATTTILLLIHAYNCKNLKGSLLKMNYGDNHLLFGSVLLGVVTLIPIIHIPSVAENVFYQTVITWEWGLVFGASLVFILCAEFYKACIRPSVVRSHYRAAIRRRQRKTNLDLAGLEFVLSRNSGQDSIYYRSSQS</sequence>
<dbReference type="Gene3D" id="1.20.1110.10">
    <property type="entry name" value="Calcium-transporting ATPase, transmembrane domain"/>
    <property type="match status" value="1"/>
</dbReference>
<dbReference type="SMART" id="SM00831">
    <property type="entry name" value="Cation_ATPase_N"/>
    <property type="match status" value="1"/>
</dbReference>
<keyword evidence="1" id="KW-0812">Transmembrane</keyword>
<dbReference type="InterPro" id="IPR004014">
    <property type="entry name" value="ATPase_P-typ_cation-transptr_N"/>
</dbReference>
<organism evidence="3 4">
    <name type="scientific">Nannochloropsis salina CCMP1776</name>
    <dbReference type="NCBI Taxonomy" id="1027361"/>
    <lineage>
        <taxon>Eukaryota</taxon>
        <taxon>Sar</taxon>
        <taxon>Stramenopiles</taxon>
        <taxon>Ochrophyta</taxon>
        <taxon>Eustigmatophyceae</taxon>
        <taxon>Eustigmatales</taxon>
        <taxon>Monodopsidaceae</taxon>
        <taxon>Microchloropsis</taxon>
        <taxon>Microchloropsis salina</taxon>
    </lineage>
</organism>
<feature type="domain" description="Cation-transporting P-type ATPase N-terminal" evidence="2">
    <location>
        <begin position="45"/>
        <end position="119"/>
    </location>
</feature>
<keyword evidence="1" id="KW-0472">Membrane</keyword>
<evidence type="ECO:0000256" key="1">
    <source>
        <dbReference type="SAM" id="Phobius"/>
    </source>
</evidence>
<evidence type="ECO:0000313" key="4">
    <source>
        <dbReference type="Proteomes" id="UP000355283"/>
    </source>
</evidence>
<name>A0A4D9CUC2_9STRA</name>
<evidence type="ECO:0000313" key="3">
    <source>
        <dbReference type="EMBL" id="TFJ82881.1"/>
    </source>
</evidence>
<feature type="transmembrane region" description="Helical" evidence="1">
    <location>
        <begin position="220"/>
        <end position="242"/>
    </location>
</feature>
<feature type="transmembrane region" description="Helical" evidence="1">
    <location>
        <begin position="152"/>
        <end position="170"/>
    </location>
</feature>